<reference evidence="2 3" key="1">
    <citation type="journal article" date="2022" name="J Glob Antimicrob Resist">
        <title>First complete genome of a multidrug resistant strain of the novel human pathogen Kalamiella piersonii (GABEKP28) identified in human saliva.</title>
        <authorList>
            <person name="McDonagh F."/>
            <person name="Singh N.K."/>
            <person name="Venkateswaran K."/>
            <person name="Lonappan A.M."/>
            <person name="Hallahan B."/>
            <person name="Tuohy A."/>
            <person name="Burke L."/>
            <person name="Kovarova A."/>
            <person name="Miliotis G."/>
        </authorList>
    </citation>
    <scope>NUCLEOTIDE SEQUENCE [LARGE SCALE GENOMIC DNA]</scope>
    <source>
        <strain evidence="2 3">GABEKP28</strain>
    </source>
</reference>
<dbReference type="GeneID" id="78236416"/>
<evidence type="ECO:0000256" key="1">
    <source>
        <dbReference type="SAM" id="MobiDB-lite"/>
    </source>
</evidence>
<dbReference type="EMBL" id="CP104758">
    <property type="protein sequence ID" value="WBG92548.1"/>
    <property type="molecule type" value="Genomic_DNA"/>
</dbReference>
<protein>
    <submittedName>
        <fullName evidence="2">Uncharacterized protein</fullName>
    </submittedName>
</protein>
<dbReference type="Proteomes" id="UP001211544">
    <property type="component" value="Chromosome"/>
</dbReference>
<sequence length="48" mass="5165">MTSIIASDPIPTDPVPIPDPMPQPPPNPQPDPQPEPGYPPILDPPPHR</sequence>
<feature type="region of interest" description="Disordered" evidence="1">
    <location>
        <begin position="1"/>
        <end position="48"/>
    </location>
</feature>
<evidence type="ECO:0000313" key="2">
    <source>
        <dbReference type="EMBL" id="WBG92548.1"/>
    </source>
</evidence>
<proteinExistence type="predicted"/>
<feature type="compositionally biased region" description="Pro residues" evidence="1">
    <location>
        <begin position="11"/>
        <end position="48"/>
    </location>
</feature>
<dbReference type="AlphaFoldDB" id="A0AAJ5QN43"/>
<dbReference type="KEGG" id="kpie:N5580_08565"/>
<keyword evidence="3" id="KW-1185">Reference proteome</keyword>
<evidence type="ECO:0000313" key="3">
    <source>
        <dbReference type="Proteomes" id="UP001211544"/>
    </source>
</evidence>
<name>A0AAJ5QN43_9GAMM</name>
<organism evidence="2 3">
    <name type="scientific">Pantoea piersonii</name>
    <dbReference type="NCBI Taxonomy" id="2364647"/>
    <lineage>
        <taxon>Bacteria</taxon>
        <taxon>Pseudomonadati</taxon>
        <taxon>Pseudomonadota</taxon>
        <taxon>Gammaproteobacteria</taxon>
        <taxon>Enterobacterales</taxon>
        <taxon>Erwiniaceae</taxon>
        <taxon>Pantoea</taxon>
    </lineage>
</organism>
<gene>
    <name evidence="2" type="ORF">N5580_08565</name>
</gene>
<accession>A0AAJ5QN43</accession>
<dbReference type="RefSeq" id="WP_167456951.1">
    <property type="nucleotide sequence ID" value="NZ_CP104758.1"/>
</dbReference>